<dbReference type="Proteomes" id="UP000094385">
    <property type="component" value="Unassembled WGS sequence"/>
</dbReference>
<reference evidence="2 3" key="1">
    <citation type="journal article" date="2016" name="Proc. Natl. Acad. Sci. U.S.A.">
        <title>Comparative genomics of biotechnologically important yeasts.</title>
        <authorList>
            <person name="Riley R."/>
            <person name="Haridas S."/>
            <person name="Wolfe K.H."/>
            <person name="Lopes M.R."/>
            <person name="Hittinger C.T."/>
            <person name="Goeker M."/>
            <person name="Salamov A.A."/>
            <person name="Wisecaver J.H."/>
            <person name="Long T.M."/>
            <person name="Calvey C.H."/>
            <person name="Aerts A.L."/>
            <person name="Barry K.W."/>
            <person name="Choi C."/>
            <person name="Clum A."/>
            <person name="Coughlan A.Y."/>
            <person name="Deshpande S."/>
            <person name="Douglass A.P."/>
            <person name="Hanson S.J."/>
            <person name="Klenk H.-P."/>
            <person name="LaButti K.M."/>
            <person name="Lapidus A."/>
            <person name="Lindquist E.A."/>
            <person name="Lipzen A.M."/>
            <person name="Meier-Kolthoff J.P."/>
            <person name="Ohm R.A."/>
            <person name="Otillar R.P."/>
            <person name="Pangilinan J.L."/>
            <person name="Peng Y."/>
            <person name="Rokas A."/>
            <person name="Rosa C.A."/>
            <person name="Scheuner C."/>
            <person name="Sibirny A.A."/>
            <person name="Slot J.C."/>
            <person name="Stielow J.B."/>
            <person name="Sun H."/>
            <person name="Kurtzman C.P."/>
            <person name="Blackwell M."/>
            <person name="Grigoriev I.V."/>
            <person name="Jeffries T.W."/>
        </authorList>
    </citation>
    <scope>NUCLEOTIDE SEQUENCE [LARGE SCALE GENOMIC DNA]</scope>
    <source>
        <strain evidence="2 3">NRRL Y-11557</strain>
    </source>
</reference>
<dbReference type="InterPro" id="IPR029063">
    <property type="entry name" value="SAM-dependent_MTases_sf"/>
</dbReference>
<organism evidence="2 3">
    <name type="scientific">Lipomyces starkeyi NRRL Y-11557</name>
    <dbReference type="NCBI Taxonomy" id="675824"/>
    <lineage>
        <taxon>Eukaryota</taxon>
        <taxon>Fungi</taxon>
        <taxon>Dikarya</taxon>
        <taxon>Ascomycota</taxon>
        <taxon>Saccharomycotina</taxon>
        <taxon>Lipomycetes</taxon>
        <taxon>Lipomycetales</taxon>
        <taxon>Lipomycetaceae</taxon>
        <taxon>Lipomyces</taxon>
    </lineage>
</organism>
<protein>
    <recommendedName>
        <fullName evidence="4">Methyltransferase type 12 domain-containing protein</fullName>
    </recommendedName>
</protein>
<gene>
    <name evidence="2" type="ORF">LIPSTDRAFT_187497</name>
</gene>
<accession>A0A1E3PVM4</accession>
<comment type="similarity">
    <text evidence="1">Belongs to the methyltransferase superfamily.</text>
</comment>
<dbReference type="Gene3D" id="3.40.50.150">
    <property type="entry name" value="Vaccinia Virus protein VP39"/>
    <property type="match status" value="1"/>
</dbReference>
<proteinExistence type="inferred from homology"/>
<dbReference type="STRING" id="675824.A0A1E3PVM4"/>
<sequence length="232" mass="26157">MKQSTSTDHVGRRTLAGQAIYTKFVLRLYDFIVLTISNRWIWKCPTPILINHYDHYLSANHLDVGVGTGYFLDHGHYPITSPRIVLFDLNPNTLEYTTQRIARFAAESHVVNVLEPITLKGLAKFDSVGINYLIHCLPGAGISDKSVVFDHLKGLMNDDATLFGSTILSGDVPRSWMAKRLMAFYNGKGIFSNQYDGLGDLKVELERRFREVEIEVFGCVAVFAASRLVDRE</sequence>
<dbReference type="PIRSF" id="PIRSF011491">
    <property type="entry name" value="Mtase_YbcY_prd"/>
    <property type="match status" value="1"/>
</dbReference>
<dbReference type="GO" id="GO:0008168">
    <property type="term" value="F:methyltransferase activity"/>
    <property type="evidence" value="ECO:0007669"/>
    <property type="project" value="InterPro"/>
</dbReference>
<dbReference type="EMBL" id="KV454303">
    <property type="protein sequence ID" value="ODQ69451.1"/>
    <property type="molecule type" value="Genomic_DNA"/>
</dbReference>
<dbReference type="SUPFAM" id="SSF53335">
    <property type="entry name" value="S-adenosyl-L-methionine-dependent methyltransferases"/>
    <property type="match status" value="1"/>
</dbReference>
<dbReference type="OrthoDB" id="10061782at2759"/>
<dbReference type="AlphaFoldDB" id="A0A1E3PVM4"/>
<keyword evidence="3" id="KW-1185">Reference proteome</keyword>
<dbReference type="InterPro" id="IPR016584">
    <property type="entry name" value="MeTrfase_VrtF"/>
</dbReference>
<evidence type="ECO:0000313" key="2">
    <source>
        <dbReference type="EMBL" id="ODQ69451.1"/>
    </source>
</evidence>
<name>A0A1E3PVM4_LIPST</name>
<evidence type="ECO:0000313" key="3">
    <source>
        <dbReference type="Proteomes" id="UP000094385"/>
    </source>
</evidence>
<evidence type="ECO:0008006" key="4">
    <source>
        <dbReference type="Google" id="ProtNLM"/>
    </source>
</evidence>
<evidence type="ECO:0000256" key="1">
    <source>
        <dbReference type="ARBA" id="ARBA00008361"/>
    </source>
</evidence>